<protein>
    <submittedName>
        <fullName evidence="1">Uncharacterized protein</fullName>
    </submittedName>
</protein>
<sequence>MNIAQWKHNADALQATLRELPNGSLVTTTGCRIVIQESFRAKQLISMGKRIMIIGFFAICSEAGDFAVATTPSMMEITPTEIRQLEYAGRSYYDFYFRPGSTVVKSIDLVKDNGLLYYLFEEILARGRIPFFYNYITLGSFFAETEEYTGTKLVATPTIGEMIIAQLARIESNRKVPLREHIHSYSELRTTPFTWIPLRNVVDGSSDTTAKISGSYTGDGLDSAIVNPNEVTQPIERLLRA</sequence>
<accession>A0A7U0GBH4</accession>
<dbReference type="EMBL" id="MW394391">
    <property type="protein sequence ID" value="QQV92107.1"/>
    <property type="molecule type" value="Genomic_DNA"/>
</dbReference>
<proteinExistence type="predicted"/>
<reference evidence="1 2" key="1">
    <citation type="submission" date="2020-12" db="EMBL/GenBank/DDBJ databases">
        <title>Genomic characterization of four novel bacteriophages infecting Klebsiella pneumoniae.</title>
        <authorList>
            <person name="Estrada Bonilla B."/>
            <person name="Costa A.R."/>
            <person name="van Rossum T."/>
            <person name="Hagedoorn S."/>
            <person name="Wallinga H."/>
            <person name="Xiao M."/>
            <person name="Song W."/>
            <person name="Haas P.-J."/>
            <person name="Nobrega F.L."/>
            <person name="Brouns S.J.J."/>
        </authorList>
    </citation>
    <scope>NUCLEOTIDE SEQUENCE [LARGE SCALE GENOMIC DNA]</scope>
</reference>
<organism evidence="1 2">
    <name type="scientific">Klebsiella phage vB_KpM_FBKp24</name>
    <dbReference type="NCBI Taxonomy" id="2801834"/>
    <lineage>
        <taxon>Viruses</taxon>
        <taxon>Duplodnaviria</taxon>
        <taxon>Heunggongvirae</taxon>
        <taxon>Uroviricota</taxon>
        <taxon>Caudoviricetes</taxon>
        <taxon>Chimalliviridae</taxon>
        <taxon>Maaswegvirus</taxon>
        <taxon>Maaswegvirus Kp24</taxon>
    </lineage>
</organism>
<dbReference type="PROSITE" id="PS51257">
    <property type="entry name" value="PROKAR_LIPOPROTEIN"/>
    <property type="match status" value="1"/>
</dbReference>
<evidence type="ECO:0000313" key="2">
    <source>
        <dbReference type="Proteomes" id="UP000596381"/>
    </source>
</evidence>
<name>A0A7U0GBH4_9CAUD</name>
<dbReference type="Proteomes" id="UP000596381">
    <property type="component" value="Segment"/>
</dbReference>
<keyword evidence="2" id="KW-1185">Reference proteome</keyword>
<gene>
    <name evidence="1" type="ORF">vBKpMFBKp24_325</name>
</gene>
<evidence type="ECO:0000313" key="1">
    <source>
        <dbReference type="EMBL" id="QQV92107.1"/>
    </source>
</evidence>